<evidence type="ECO:0000313" key="2">
    <source>
        <dbReference type="Proteomes" id="UP000292052"/>
    </source>
</evidence>
<dbReference type="EMBL" id="QDEB01001707">
    <property type="protein sequence ID" value="RZC43121.1"/>
    <property type="molecule type" value="Genomic_DNA"/>
</dbReference>
<organism evidence="1 2">
    <name type="scientific">Asbolus verrucosus</name>
    <name type="common">Desert ironclad beetle</name>
    <dbReference type="NCBI Taxonomy" id="1661398"/>
    <lineage>
        <taxon>Eukaryota</taxon>
        <taxon>Metazoa</taxon>
        <taxon>Ecdysozoa</taxon>
        <taxon>Arthropoda</taxon>
        <taxon>Hexapoda</taxon>
        <taxon>Insecta</taxon>
        <taxon>Pterygota</taxon>
        <taxon>Neoptera</taxon>
        <taxon>Endopterygota</taxon>
        <taxon>Coleoptera</taxon>
        <taxon>Polyphaga</taxon>
        <taxon>Cucujiformia</taxon>
        <taxon>Tenebrionidae</taxon>
        <taxon>Pimeliinae</taxon>
        <taxon>Asbolus</taxon>
    </lineage>
</organism>
<name>A0A482WCY1_ASBVE</name>
<proteinExistence type="predicted"/>
<dbReference type="OrthoDB" id="5582218at2759"/>
<sequence>MTTLEGFKTSMKPISDVTVTTFHNIKDFQESTVNNVVKPVSQVTSTALHKIGGLHLQDEAAGVVEGLLDFGRTRIRKGLRLTGLQDSPAEVEPVKQPQKKHITKMTRVKSQEKIDDLETTWINPLQEELPKSDVKTEPQSKILPKIPSILTQTHDDGSPEPEYEETADLATSIAKLRSLLEQKSSESNLSTPALSPMPPDDLSNIILLESEDVDETDGVMPSFYKFCAKTATGVIHNTLNTIKTALPGNVADCDRFDGAEKWLFVEANSSVSIILIMILLLYAINHQESDLFARYDMAINCGIRIFSLKASPEFFQQFIYAHHNIFPDELDDFEVKLPITKALFDILCELLADTKDTSLTQEPVVKSILLLFGNYIEETVINQANYYLHYCVSNARIPSESKIETLSLELEDFISVVLSGIPEYFKYFVEKKTLQDVANLLISSLQVERINQDMVMQIFEIICMKLMDG</sequence>
<protein>
    <submittedName>
        <fullName evidence="1">Uncharacterized protein</fullName>
    </submittedName>
</protein>
<evidence type="ECO:0000313" key="1">
    <source>
        <dbReference type="EMBL" id="RZC43121.1"/>
    </source>
</evidence>
<gene>
    <name evidence="1" type="ORF">BDFB_006934</name>
</gene>
<dbReference type="Proteomes" id="UP000292052">
    <property type="component" value="Unassembled WGS sequence"/>
</dbReference>
<keyword evidence="2" id="KW-1185">Reference proteome</keyword>
<dbReference type="AlphaFoldDB" id="A0A482WCY1"/>
<feature type="non-terminal residue" evidence="1">
    <location>
        <position position="469"/>
    </location>
</feature>
<comment type="caution">
    <text evidence="1">The sequence shown here is derived from an EMBL/GenBank/DDBJ whole genome shotgun (WGS) entry which is preliminary data.</text>
</comment>
<reference evidence="1 2" key="1">
    <citation type="submission" date="2017-03" db="EMBL/GenBank/DDBJ databases">
        <title>Genome of the blue death feigning beetle - Asbolus verrucosus.</title>
        <authorList>
            <person name="Rider S.D."/>
        </authorList>
    </citation>
    <scope>NUCLEOTIDE SEQUENCE [LARGE SCALE GENOMIC DNA]</scope>
    <source>
        <strain evidence="1">Butters</strain>
        <tissue evidence="1">Head and leg muscle</tissue>
    </source>
</reference>
<accession>A0A482WCY1</accession>